<evidence type="ECO:0000256" key="6">
    <source>
        <dbReference type="RuleBase" id="RU363073"/>
    </source>
</evidence>
<dbReference type="HOGENOM" id="CLU_174963_0_0_1"/>
<dbReference type="GO" id="GO:0006914">
    <property type="term" value="P:autophagy"/>
    <property type="evidence" value="ECO:0007669"/>
    <property type="project" value="UniProtKB-KW"/>
</dbReference>
<keyword evidence="6" id="KW-0072">Autophagy</keyword>
<dbReference type="PANTHER" id="PTHR23519:SF1">
    <property type="entry name" value="AUTOPHAGY-RELATED PROTEIN 22"/>
    <property type="match status" value="1"/>
</dbReference>
<dbReference type="AlphaFoldDB" id="A0A0C2X3D7"/>
<evidence type="ECO:0000313" key="7">
    <source>
        <dbReference type="EMBL" id="KIL63721.1"/>
    </source>
</evidence>
<dbReference type="GO" id="GO:0005774">
    <property type="term" value="C:vacuolar membrane"/>
    <property type="evidence" value="ECO:0007669"/>
    <property type="project" value="UniProtKB-SubCell"/>
</dbReference>
<dbReference type="InParanoid" id="A0A0C2X3D7"/>
<evidence type="ECO:0000256" key="4">
    <source>
        <dbReference type="ARBA" id="ARBA00022989"/>
    </source>
</evidence>
<dbReference type="InterPro" id="IPR050495">
    <property type="entry name" value="ATG22/LtaA_families"/>
</dbReference>
<dbReference type="PANTHER" id="PTHR23519">
    <property type="entry name" value="AUTOPHAGY-RELATED PROTEIN 22"/>
    <property type="match status" value="1"/>
</dbReference>
<dbReference type="EMBL" id="KN818256">
    <property type="protein sequence ID" value="KIL63721.1"/>
    <property type="molecule type" value="Genomic_DNA"/>
</dbReference>
<dbReference type="InterPro" id="IPR024671">
    <property type="entry name" value="Atg22-like"/>
</dbReference>
<evidence type="ECO:0000256" key="5">
    <source>
        <dbReference type="ARBA" id="ARBA00023136"/>
    </source>
</evidence>
<dbReference type="GO" id="GO:0012505">
    <property type="term" value="C:endomembrane system"/>
    <property type="evidence" value="ECO:0007669"/>
    <property type="project" value="UniProtKB-SubCell"/>
</dbReference>
<keyword evidence="6" id="KW-0926">Vacuole</keyword>
<keyword evidence="2 6" id="KW-0813">Transport</keyword>
<comment type="subcellular location">
    <subcellularLocation>
        <location evidence="1">Endomembrane system</location>
        <topology evidence="1">Multi-pass membrane protein</topology>
    </subcellularLocation>
    <subcellularLocation>
        <location evidence="6">Vacuole membrane</location>
        <topology evidence="6">Multi-pass membrane protein</topology>
    </subcellularLocation>
</comment>
<feature type="non-terminal residue" evidence="7">
    <location>
        <position position="1"/>
    </location>
</feature>
<protein>
    <recommendedName>
        <fullName evidence="6">Autophagy-related protein</fullName>
    </recommendedName>
</protein>
<keyword evidence="4 6" id="KW-1133">Transmembrane helix</keyword>
<comment type="caution">
    <text evidence="6">Lacks conserved residue(s) required for the propagation of feature annotation.</text>
</comment>
<proteinExistence type="inferred from homology"/>
<reference evidence="7 8" key="1">
    <citation type="submission" date="2014-04" db="EMBL/GenBank/DDBJ databases">
        <title>Evolutionary Origins and Diversification of the Mycorrhizal Mutualists.</title>
        <authorList>
            <consortium name="DOE Joint Genome Institute"/>
            <consortium name="Mycorrhizal Genomics Consortium"/>
            <person name="Kohler A."/>
            <person name="Kuo A."/>
            <person name="Nagy L.G."/>
            <person name="Floudas D."/>
            <person name="Copeland A."/>
            <person name="Barry K.W."/>
            <person name="Cichocki N."/>
            <person name="Veneault-Fourrey C."/>
            <person name="LaButti K."/>
            <person name="Lindquist E.A."/>
            <person name="Lipzen A."/>
            <person name="Lundell T."/>
            <person name="Morin E."/>
            <person name="Murat C."/>
            <person name="Riley R."/>
            <person name="Ohm R."/>
            <person name="Sun H."/>
            <person name="Tunlid A."/>
            <person name="Henrissat B."/>
            <person name="Grigoriev I.V."/>
            <person name="Hibbett D.S."/>
            <person name="Martin F."/>
        </authorList>
    </citation>
    <scope>NUCLEOTIDE SEQUENCE [LARGE SCALE GENOMIC DNA]</scope>
    <source>
        <strain evidence="7 8">Koide BX008</strain>
    </source>
</reference>
<evidence type="ECO:0000256" key="1">
    <source>
        <dbReference type="ARBA" id="ARBA00004127"/>
    </source>
</evidence>
<evidence type="ECO:0000313" key="8">
    <source>
        <dbReference type="Proteomes" id="UP000054549"/>
    </source>
</evidence>
<dbReference type="STRING" id="946122.A0A0C2X3D7"/>
<comment type="function">
    <text evidence="6">Vacuolar effluxer which mediate the efflux of amino acids resulting from autophagic degradation. The release of autophagic amino acids allows the maintenance of protein synthesis and viability during nitrogen starvation.</text>
</comment>
<keyword evidence="3 6" id="KW-0812">Transmembrane</keyword>
<gene>
    <name evidence="7" type="ORF">M378DRAFT_79243</name>
</gene>
<keyword evidence="8" id="KW-1185">Reference proteome</keyword>
<evidence type="ECO:0000256" key="2">
    <source>
        <dbReference type="ARBA" id="ARBA00022448"/>
    </source>
</evidence>
<evidence type="ECO:0000256" key="3">
    <source>
        <dbReference type="ARBA" id="ARBA00022692"/>
    </source>
</evidence>
<name>A0A0C2X3D7_AMAMK</name>
<organism evidence="7 8">
    <name type="scientific">Amanita muscaria (strain Koide BX008)</name>
    <dbReference type="NCBI Taxonomy" id="946122"/>
    <lineage>
        <taxon>Eukaryota</taxon>
        <taxon>Fungi</taxon>
        <taxon>Dikarya</taxon>
        <taxon>Basidiomycota</taxon>
        <taxon>Agaricomycotina</taxon>
        <taxon>Agaricomycetes</taxon>
        <taxon>Agaricomycetidae</taxon>
        <taxon>Agaricales</taxon>
        <taxon>Pluteineae</taxon>
        <taxon>Amanitaceae</taxon>
        <taxon>Amanita</taxon>
    </lineage>
</organism>
<feature type="transmembrane region" description="Helical" evidence="6">
    <location>
        <begin position="7"/>
        <end position="28"/>
    </location>
</feature>
<dbReference type="Proteomes" id="UP000054549">
    <property type="component" value="Unassembled WGS sequence"/>
</dbReference>
<dbReference type="Pfam" id="PF11700">
    <property type="entry name" value="ATG22"/>
    <property type="match status" value="1"/>
</dbReference>
<keyword evidence="5 6" id="KW-0472">Membrane</keyword>
<keyword evidence="6" id="KW-0029">Amino-acid transport</keyword>
<accession>A0A0C2X3D7</accession>
<dbReference type="GO" id="GO:0032974">
    <property type="term" value="P:amino acid transmembrane export from vacuole"/>
    <property type="evidence" value="ECO:0007669"/>
    <property type="project" value="TreeGrafter"/>
</dbReference>
<dbReference type="OrthoDB" id="192733at2759"/>
<comment type="similarity">
    <text evidence="6">Belongs to the ATG22 family.</text>
</comment>
<sequence length="87" mass="9859">RKKLRGWLSYAFASEVFVIVSLTLFLPICLEQFARDNGYLMPERTVRCVGLTQPQNGTAMAANGVEDADVRCVVKIAWFWIDTASFR</sequence>